<keyword evidence="2 7" id="KW-0813">Transport</keyword>
<accession>A0A1W1VFE5</accession>
<comment type="subcellular location">
    <subcellularLocation>
        <location evidence="1 7">Cell membrane</location>
        <topology evidence="1 7">Multi-pass membrane protein</topology>
    </subcellularLocation>
</comment>
<dbReference type="RefSeq" id="WP_084053504.1">
    <property type="nucleotide sequence ID" value="NZ_FWWT01000020.1"/>
</dbReference>
<evidence type="ECO:0000259" key="8">
    <source>
        <dbReference type="PROSITE" id="PS50928"/>
    </source>
</evidence>
<dbReference type="AlphaFoldDB" id="A0A1W1VFE5"/>
<dbReference type="EMBL" id="FWWT01000020">
    <property type="protein sequence ID" value="SMB92107.1"/>
    <property type="molecule type" value="Genomic_DNA"/>
</dbReference>
<evidence type="ECO:0000256" key="3">
    <source>
        <dbReference type="ARBA" id="ARBA00022475"/>
    </source>
</evidence>
<evidence type="ECO:0000256" key="7">
    <source>
        <dbReference type="RuleBase" id="RU363032"/>
    </source>
</evidence>
<keyword evidence="10" id="KW-1185">Reference proteome</keyword>
<organism evidence="9 10">
    <name type="scientific">Desulfonispora thiosulfatigenes DSM 11270</name>
    <dbReference type="NCBI Taxonomy" id="656914"/>
    <lineage>
        <taxon>Bacteria</taxon>
        <taxon>Bacillati</taxon>
        <taxon>Bacillota</taxon>
        <taxon>Clostridia</taxon>
        <taxon>Eubacteriales</taxon>
        <taxon>Peptococcaceae</taxon>
        <taxon>Desulfonispora</taxon>
    </lineage>
</organism>
<keyword evidence="5 7" id="KW-1133">Transmembrane helix</keyword>
<dbReference type="PANTHER" id="PTHR30151">
    <property type="entry name" value="ALKANE SULFONATE ABC TRANSPORTER-RELATED, MEMBRANE SUBUNIT"/>
    <property type="match status" value="1"/>
</dbReference>
<evidence type="ECO:0000313" key="9">
    <source>
        <dbReference type="EMBL" id="SMB92107.1"/>
    </source>
</evidence>
<dbReference type="GO" id="GO:0055085">
    <property type="term" value="P:transmembrane transport"/>
    <property type="evidence" value="ECO:0007669"/>
    <property type="project" value="InterPro"/>
</dbReference>
<keyword evidence="4 7" id="KW-0812">Transmembrane</keyword>
<dbReference type="Pfam" id="PF00528">
    <property type="entry name" value="BPD_transp_1"/>
    <property type="match status" value="1"/>
</dbReference>
<dbReference type="GO" id="GO:0005886">
    <property type="term" value="C:plasma membrane"/>
    <property type="evidence" value="ECO:0007669"/>
    <property type="project" value="UniProtKB-SubCell"/>
</dbReference>
<evidence type="ECO:0000256" key="6">
    <source>
        <dbReference type="ARBA" id="ARBA00023136"/>
    </source>
</evidence>
<dbReference type="Gene3D" id="1.10.3720.10">
    <property type="entry name" value="MetI-like"/>
    <property type="match status" value="1"/>
</dbReference>
<dbReference type="PROSITE" id="PS50928">
    <property type="entry name" value="ABC_TM1"/>
    <property type="match status" value="1"/>
</dbReference>
<keyword evidence="6 7" id="KW-0472">Membrane</keyword>
<feature type="transmembrane region" description="Helical" evidence="7">
    <location>
        <begin position="123"/>
        <end position="142"/>
    </location>
</feature>
<proteinExistence type="inferred from homology"/>
<evidence type="ECO:0000256" key="4">
    <source>
        <dbReference type="ARBA" id="ARBA00022692"/>
    </source>
</evidence>
<dbReference type="CDD" id="cd06261">
    <property type="entry name" value="TM_PBP2"/>
    <property type="match status" value="1"/>
</dbReference>
<evidence type="ECO:0000256" key="1">
    <source>
        <dbReference type="ARBA" id="ARBA00004651"/>
    </source>
</evidence>
<comment type="similarity">
    <text evidence="7">Belongs to the binding-protein-dependent transport system permease family.</text>
</comment>
<feature type="transmembrane region" description="Helical" evidence="7">
    <location>
        <begin position="213"/>
        <end position="235"/>
    </location>
</feature>
<dbReference type="SUPFAM" id="SSF161098">
    <property type="entry name" value="MetI-like"/>
    <property type="match status" value="1"/>
</dbReference>
<keyword evidence="3" id="KW-1003">Cell membrane</keyword>
<dbReference type="InterPro" id="IPR035906">
    <property type="entry name" value="MetI-like_sf"/>
</dbReference>
<dbReference type="InterPro" id="IPR000515">
    <property type="entry name" value="MetI-like"/>
</dbReference>
<evidence type="ECO:0000256" key="5">
    <source>
        <dbReference type="ARBA" id="ARBA00022989"/>
    </source>
</evidence>
<feature type="transmembrane region" description="Helical" evidence="7">
    <location>
        <begin position="247"/>
        <end position="272"/>
    </location>
</feature>
<sequence length="280" mass="31440">MTKLYNKFFMRGASSIEHAEYLKNYRLRLLSIFILQAFILLMIFGLWEWAAENKYIDSFITSQPSAVWNQIVKMIKTGTLWLHIGITVGETVFSFILGTILGILMAIMIWWSKYLAKLLDPFIIVFNSMPKIALGPIFIVWLGNGLPAIIIMALAISVITTFIVMFSGFVEVNPNHIKLVRTFGATKWQVFTKVVFPESVPAIIAALKVNIGLTLVGVIVGEFLVSQAGLGYLIIYGSQVFNFDQVMTSVIILCIVATILYYSVAFIENLYLKTRGGNNK</sequence>
<dbReference type="STRING" id="656914.SAMN00017405_1901"/>
<feature type="domain" description="ABC transmembrane type-1" evidence="8">
    <location>
        <begin position="80"/>
        <end position="264"/>
    </location>
</feature>
<reference evidence="9 10" key="1">
    <citation type="submission" date="2017-04" db="EMBL/GenBank/DDBJ databases">
        <authorList>
            <person name="Afonso C.L."/>
            <person name="Miller P.J."/>
            <person name="Scott M.A."/>
            <person name="Spackman E."/>
            <person name="Goraichik I."/>
            <person name="Dimitrov K.M."/>
            <person name="Suarez D.L."/>
            <person name="Swayne D.E."/>
        </authorList>
    </citation>
    <scope>NUCLEOTIDE SEQUENCE [LARGE SCALE GENOMIC DNA]</scope>
    <source>
        <strain evidence="9 10">DSM 11270</strain>
    </source>
</reference>
<evidence type="ECO:0000256" key="2">
    <source>
        <dbReference type="ARBA" id="ARBA00022448"/>
    </source>
</evidence>
<dbReference type="PANTHER" id="PTHR30151:SF19">
    <property type="entry name" value="ABC TRANSPORTER PERMEASE"/>
    <property type="match status" value="1"/>
</dbReference>
<evidence type="ECO:0000313" key="10">
    <source>
        <dbReference type="Proteomes" id="UP000192731"/>
    </source>
</evidence>
<dbReference type="OrthoDB" id="9783295at2"/>
<protein>
    <submittedName>
        <fullName evidence="9">NitT/TauT family transport system permease protein</fullName>
    </submittedName>
</protein>
<gene>
    <name evidence="9" type="ORF">SAMN00017405_1901</name>
</gene>
<name>A0A1W1VFE5_DESTI</name>
<feature type="transmembrane region" description="Helical" evidence="7">
    <location>
        <begin position="148"/>
        <end position="170"/>
    </location>
</feature>
<dbReference type="Proteomes" id="UP000192731">
    <property type="component" value="Unassembled WGS sequence"/>
</dbReference>
<feature type="transmembrane region" description="Helical" evidence="7">
    <location>
        <begin position="92"/>
        <end position="111"/>
    </location>
</feature>
<feature type="transmembrane region" description="Helical" evidence="7">
    <location>
        <begin position="27"/>
        <end position="47"/>
    </location>
</feature>